<feature type="compositionally biased region" description="Polar residues" evidence="1">
    <location>
        <begin position="327"/>
        <end position="337"/>
    </location>
</feature>
<feature type="domain" description="Putative auto-transporter adhesin head GIN" evidence="2">
    <location>
        <begin position="13"/>
        <end position="199"/>
    </location>
</feature>
<accession>A0ABR2YVT0</accession>
<dbReference type="Gene3D" id="2.160.20.120">
    <property type="match status" value="1"/>
</dbReference>
<sequence>MASAAPVAKDVQPFKTIRVCQPFNVLVSPSSQANQYQIVLEADDSVGRALQASVADGVLSLGVSGRFSTPNPIKLTVKLPASQLERVEVKPATAVQVVVLGAFSPANFTAINSGVSTLQVKGLTSANVKLQNAGTGDIIFLGPAPSVSILSSGTGTVYVSGVTKNVVVNLSGIGNAVIDAASDAVSISGQAAGLANVYYNRGNCNLQSQFFGSPCNQGPVTIPSSGVEWTCGLRLQGTFNCSLNSGTIIGPDGSSTIISGGPGGAQSTSTSTGGTSSQTFSTGSGSAFAAGSTGGRPFGIFGQTFTTGDGTQQSSSTSTSNGAQQSLCSGSVSQQDRTMVPNF</sequence>
<reference evidence="3 4" key="1">
    <citation type="journal article" date="2024" name="Nat. Commun.">
        <title>Phylogenomics reveals the evolutionary origins of lichenization in chlorophyte algae.</title>
        <authorList>
            <person name="Puginier C."/>
            <person name="Libourel C."/>
            <person name="Otte J."/>
            <person name="Skaloud P."/>
            <person name="Haon M."/>
            <person name="Grisel S."/>
            <person name="Petersen M."/>
            <person name="Berrin J.G."/>
            <person name="Delaux P.M."/>
            <person name="Dal Grande F."/>
            <person name="Keller J."/>
        </authorList>
    </citation>
    <scope>NUCLEOTIDE SEQUENCE [LARGE SCALE GENOMIC DNA]</scope>
    <source>
        <strain evidence="3 4">SAG 216-7</strain>
    </source>
</reference>
<protein>
    <recommendedName>
        <fullName evidence="2">Putative auto-transporter adhesin head GIN domain-containing protein</fullName>
    </recommendedName>
</protein>
<feature type="region of interest" description="Disordered" evidence="1">
    <location>
        <begin position="253"/>
        <end position="343"/>
    </location>
</feature>
<dbReference type="EMBL" id="JALJOT010000004">
    <property type="protein sequence ID" value="KAK9915704.1"/>
    <property type="molecule type" value="Genomic_DNA"/>
</dbReference>
<evidence type="ECO:0000259" key="2">
    <source>
        <dbReference type="Pfam" id="PF10988"/>
    </source>
</evidence>
<organism evidence="3 4">
    <name type="scientific">Coccomyxa subellipsoidea</name>
    <dbReference type="NCBI Taxonomy" id="248742"/>
    <lineage>
        <taxon>Eukaryota</taxon>
        <taxon>Viridiplantae</taxon>
        <taxon>Chlorophyta</taxon>
        <taxon>core chlorophytes</taxon>
        <taxon>Trebouxiophyceae</taxon>
        <taxon>Trebouxiophyceae incertae sedis</taxon>
        <taxon>Coccomyxaceae</taxon>
        <taxon>Coccomyxa</taxon>
    </lineage>
</organism>
<name>A0ABR2YVT0_9CHLO</name>
<dbReference type="InterPro" id="IPR021255">
    <property type="entry name" value="DUF2807"/>
</dbReference>
<comment type="caution">
    <text evidence="3">The sequence shown here is derived from an EMBL/GenBank/DDBJ whole genome shotgun (WGS) entry which is preliminary data.</text>
</comment>
<gene>
    <name evidence="3" type="ORF">WJX75_002879</name>
</gene>
<evidence type="ECO:0000313" key="3">
    <source>
        <dbReference type="EMBL" id="KAK9915704.1"/>
    </source>
</evidence>
<evidence type="ECO:0000313" key="4">
    <source>
        <dbReference type="Proteomes" id="UP001491310"/>
    </source>
</evidence>
<proteinExistence type="predicted"/>
<dbReference type="Proteomes" id="UP001491310">
    <property type="component" value="Unassembled WGS sequence"/>
</dbReference>
<keyword evidence="4" id="KW-1185">Reference proteome</keyword>
<feature type="compositionally biased region" description="Low complexity" evidence="1">
    <location>
        <begin position="253"/>
        <end position="291"/>
    </location>
</feature>
<feature type="compositionally biased region" description="Low complexity" evidence="1">
    <location>
        <begin position="298"/>
        <end position="326"/>
    </location>
</feature>
<evidence type="ECO:0000256" key="1">
    <source>
        <dbReference type="SAM" id="MobiDB-lite"/>
    </source>
</evidence>
<dbReference type="Pfam" id="PF10988">
    <property type="entry name" value="DUF2807"/>
    <property type="match status" value="1"/>
</dbReference>